<name>A0A2N5T4D6_9BASI</name>
<accession>A0A2N5T4D6</accession>
<comment type="caution">
    <text evidence="1">The sequence shown here is derived from an EMBL/GenBank/DDBJ whole genome shotgun (WGS) entry which is preliminary data.</text>
</comment>
<dbReference type="AlphaFoldDB" id="A0A2N5T4D6"/>
<gene>
    <name evidence="1" type="ORF">PCASD_21935</name>
</gene>
<protein>
    <submittedName>
        <fullName evidence="1">Uncharacterized protein</fullName>
    </submittedName>
</protein>
<evidence type="ECO:0000313" key="1">
    <source>
        <dbReference type="EMBL" id="PLW20353.1"/>
    </source>
</evidence>
<reference evidence="1 2" key="1">
    <citation type="submission" date="2017-11" db="EMBL/GenBank/DDBJ databases">
        <title>De novo assembly and phasing of dikaryotic genomes from two isolates of Puccinia coronata f. sp. avenae, the causal agent of oat crown rust.</title>
        <authorList>
            <person name="Miller M.E."/>
            <person name="Zhang Y."/>
            <person name="Omidvar V."/>
            <person name="Sperschneider J."/>
            <person name="Schwessinger B."/>
            <person name="Raley C."/>
            <person name="Palmer J.M."/>
            <person name="Garnica D."/>
            <person name="Upadhyaya N."/>
            <person name="Rathjen J."/>
            <person name="Taylor J.M."/>
            <person name="Park R.F."/>
            <person name="Dodds P.N."/>
            <person name="Hirsch C.D."/>
            <person name="Kianian S.F."/>
            <person name="Figueroa M."/>
        </authorList>
    </citation>
    <scope>NUCLEOTIDE SEQUENCE [LARGE SCALE GENOMIC DNA]</scope>
    <source>
        <strain evidence="1">12SD80</strain>
    </source>
</reference>
<organism evidence="1 2">
    <name type="scientific">Puccinia coronata f. sp. avenae</name>
    <dbReference type="NCBI Taxonomy" id="200324"/>
    <lineage>
        <taxon>Eukaryota</taxon>
        <taxon>Fungi</taxon>
        <taxon>Dikarya</taxon>
        <taxon>Basidiomycota</taxon>
        <taxon>Pucciniomycotina</taxon>
        <taxon>Pucciniomycetes</taxon>
        <taxon>Pucciniales</taxon>
        <taxon>Pucciniaceae</taxon>
        <taxon>Puccinia</taxon>
    </lineage>
</organism>
<sequence>MSKQWRDANTLRKRMDLATKAAAQLDLLALLPLEPGHHQVQAPLSTNRPLGFPNHFSAPPPPQRDPDAMEIDALGYQPGSRQASIMNASRTLCRTRRFSFRCLQPIVPGTHTSSLNCLNAPITMEQRKAFIDKSKTTPATAILAIQTADKAPLSYCNPYANPSPDPTTTPFESEDLHHGLDKIYEDYEEAKAATVPISTVQVRLDCSTGGRILVPASFKASEV</sequence>
<dbReference type="Proteomes" id="UP000235392">
    <property type="component" value="Unassembled WGS sequence"/>
</dbReference>
<evidence type="ECO:0000313" key="2">
    <source>
        <dbReference type="Proteomes" id="UP000235392"/>
    </source>
</evidence>
<dbReference type="EMBL" id="PGCI01000700">
    <property type="protein sequence ID" value="PLW20353.1"/>
    <property type="molecule type" value="Genomic_DNA"/>
</dbReference>
<proteinExistence type="predicted"/>